<feature type="compositionally biased region" description="Basic and acidic residues" evidence="1">
    <location>
        <begin position="118"/>
        <end position="127"/>
    </location>
</feature>
<dbReference type="STRING" id="94643.A0A2A9MKF7"/>
<feature type="region of interest" description="Disordered" evidence="1">
    <location>
        <begin position="107"/>
        <end position="386"/>
    </location>
</feature>
<name>A0A2A9MKF7_BESBE</name>
<gene>
    <name evidence="2" type="ORF">BESB_049530</name>
</gene>
<keyword evidence="3" id="KW-1185">Reference proteome</keyword>
<feature type="compositionally biased region" description="Acidic residues" evidence="1">
    <location>
        <begin position="108"/>
        <end position="117"/>
    </location>
</feature>
<feature type="compositionally biased region" description="Acidic residues" evidence="1">
    <location>
        <begin position="224"/>
        <end position="239"/>
    </location>
</feature>
<protein>
    <submittedName>
        <fullName evidence="2">Uncharacterized protein</fullName>
    </submittedName>
</protein>
<organism evidence="2 3">
    <name type="scientific">Besnoitia besnoiti</name>
    <name type="common">Apicomplexan protozoan</name>
    <dbReference type="NCBI Taxonomy" id="94643"/>
    <lineage>
        <taxon>Eukaryota</taxon>
        <taxon>Sar</taxon>
        <taxon>Alveolata</taxon>
        <taxon>Apicomplexa</taxon>
        <taxon>Conoidasida</taxon>
        <taxon>Coccidia</taxon>
        <taxon>Eucoccidiorida</taxon>
        <taxon>Eimeriorina</taxon>
        <taxon>Sarcocystidae</taxon>
        <taxon>Besnoitia</taxon>
    </lineage>
</organism>
<evidence type="ECO:0000256" key="1">
    <source>
        <dbReference type="SAM" id="MobiDB-lite"/>
    </source>
</evidence>
<feature type="compositionally biased region" description="Basic and acidic residues" evidence="1">
    <location>
        <begin position="211"/>
        <end position="223"/>
    </location>
</feature>
<dbReference type="Proteomes" id="UP000224006">
    <property type="component" value="Chromosome III"/>
</dbReference>
<dbReference type="GeneID" id="40309883"/>
<sequence>MKLLLRSVRLPRIALALYVVGIICATYHMSCVEVPEQTETVQLAHYEMPLADQEHAQEIERATTTISTTDTVTETIQEKLPAAAEESEGKAETADVAETAERRLAVETADDLAEDVTEGARADEADKTSLAAETADDESAAGSESQEEANANEENVPRILASVPTETESEDVSTGGEEPTETDSVENEPSRRLSDKEEEHVSQEAPVAANEEDKASAVIKEEEVAVTESEEEEAYDTVEEAGSAQSRRLRGAYESEDDANADFDPAQPVSEENASESHVTKQELENTESPTEAPAAGRRLQSEEVVENVGDTTKTEESDTAGREEEGKGETLEDEHAGTRLLSAQASVEEQLESAPEDDKSQQEDAAQTEEEGAETEGCPVACKGRLTSEEAEEASALVVDAVAEDEAAVTAEPMQLVTEALAEAEEAEHVAAALADVEAVDIDSTIVEAVEELMN</sequence>
<accession>A0A2A9MKF7</accession>
<feature type="compositionally biased region" description="Acidic residues" evidence="1">
    <location>
        <begin position="134"/>
        <end position="151"/>
    </location>
</feature>
<evidence type="ECO:0000313" key="3">
    <source>
        <dbReference type="Proteomes" id="UP000224006"/>
    </source>
</evidence>
<reference evidence="2 3" key="1">
    <citation type="submission" date="2017-09" db="EMBL/GenBank/DDBJ databases">
        <title>Genome sequencing of Besnoitia besnoiti strain Bb-Ger1.</title>
        <authorList>
            <person name="Schares G."/>
            <person name="Venepally P."/>
            <person name="Lorenzi H.A."/>
        </authorList>
    </citation>
    <scope>NUCLEOTIDE SEQUENCE [LARGE SCALE GENOMIC DNA]</scope>
    <source>
        <strain evidence="2 3">Bb-Ger1</strain>
    </source>
</reference>
<dbReference type="RefSeq" id="XP_029220770.1">
    <property type="nucleotide sequence ID" value="XM_029363404.1"/>
</dbReference>
<proteinExistence type="predicted"/>
<evidence type="ECO:0000313" key="2">
    <source>
        <dbReference type="EMBL" id="PFH36761.1"/>
    </source>
</evidence>
<dbReference type="VEuPathDB" id="ToxoDB:BESB_049530"/>
<dbReference type="AlphaFoldDB" id="A0A2A9MKF7"/>
<feature type="compositionally biased region" description="Basic and acidic residues" evidence="1">
    <location>
        <begin position="188"/>
        <end position="202"/>
    </location>
</feature>
<dbReference type="EMBL" id="NWUJ01000003">
    <property type="protein sequence ID" value="PFH36761.1"/>
    <property type="molecule type" value="Genomic_DNA"/>
</dbReference>
<dbReference type="KEGG" id="bbes:BESB_049530"/>
<feature type="compositionally biased region" description="Basic and acidic residues" evidence="1">
    <location>
        <begin position="313"/>
        <end position="338"/>
    </location>
</feature>
<comment type="caution">
    <text evidence="2">The sequence shown here is derived from an EMBL/GenBank/DDBJ whole genome shotgun (WGS) entry which is preliminary data.</text>
</comment>